<dbReference type="AlphaFoldDB" id="A0A9I9EHE5"/>
<dbReference type="Gramene" id="MELO3C033796.2.1">
    <property type="protein sequence ID" value="MELO3C033796.2.1"/>
    <property type="gene ID" value="MELO3C033796.2"/>
</dbReference>
<proteinExistence type="predicted"/>
<protein>
    <submittedName>
        <fullName evidence="1">Uncharacterized protein</fullName>
    </submittedName>
</protein>
<organism evidence="1">
    <name type="scientific">Cucumis melo</name>
    <name type="common">Muskmelon</name>
    <dbReference type="NCBI Taxonomy" id="3656"/>
    <lineage>
        <taxon>Eukaryota</taxon>
        <taxon>Viridiplantae</taxon>
        <taxon>Streptophyta</taxon>
        <taxon>Embryophyta</taxon>
        <taxon>Tracheophyta</taxon>
        <taxon>Spermatophyta</taxon>
        <taxon>Magnoliopsida</taxon>
        <taxon>eudicotyledons</taxon>
        <taxon>Gunneridae</taxon>
        <taxon>Pentapetalae</taxon>
        <taxon>rosids</taxon>
        <taxon>fabids</taxon>
        <taxon>Cucurbitales</taxon>
        <taxon>Cucurbitaceae</taxon>
        <taxon>Benincaseae</taxon>
        <taxon>Cucumis</taxon>
    </lineage>
</organism>
<reference evidence="1" key="1">
    <citation type="submission" date="2023-03" db="UniProtKB">
        <authorList>
            <consortium name="EnsemblPlants"/>
        </authorList>
    </citation>
    <scope>IDENTIFICATION</scope>
</reference>
<accession>A0A9I9EHE5</accession>
<name>A0A9I9EHE5_CUCME</name>
<sequence length="65" mass="7265">IAIPTPHVNPTSLLSILIRSRRGEQVKIEKLTLGLGIIRLELMTSATSRRHSTAELYPFPCPIEK</sequence>
<dbReference type="EnsemblPlants" id="MELO3C033796.2.1">
    <property type="protein sequence ID" value="MELO3C033796.2.1"/>
    <property type="gene ID" value="MELO3C033796.2"/>
</dbReference>
<evidence type="ECO:0000313" key="1">
    <source>
        <dbReference type="EnsemblPlants" id="MELO3C033796.2.1"/>
    </source>
</evidence>